<dbReference type="Proteomes" id="UP000011064">
    <property type="component" value="Unassembled WGS sequence"/>
</dbReference>
<organism evidence="1 2">
    <name type="scientific">Pseudogymnoascus destructans (strain ATCC MYA-4855 / 20631-21)</name>
    <name type="common">Bat white-nose syndrome fungus</name>
    <name type="synonym">Geomyces destructans</name>
    <dbReference type="NCBI Taxonomy" id="658429"/>
    <lineage>
        <taxon>Eukaryota</taxon>
        <taxon>Fungi</taxon>
        <taxon>Dikarya</taxon>
        <taxon>Ascomycota</taxon>
        <taxon>Pezizomycotina</taxon>
        <taxon>Leotiomycetes</taxon>
        <taxon>Thelebolales</taxon>
        <taxon>Thelebolaceae</taxon>
        <taxon>Pseudogymnoascus</taxon>
    </lineage>
</organism>
<accession>L8G744</accession>
<dbReference type="OrthoDB" id="3599682at2759"/>
<dbReference type="STRING" id="658429.L8G744"/>
<name>L8G744_PSED2</name>
<dbReference type="AlphaFoldDB" id="L8G744"/>
<protein>
    <submittedName>
        <fullName evidence="1">Uncharacterized protein</fullName>
    </submittedName>
</protein>
<proteinExistence type="predicted"/>
<evidence type="ECO:0000313" key="2">
    <source>
        <dbReference type="Proteomes" id="UP000011064"/>
    </source>
</evidence>
<keyword evidence="2" id="KW-1185">Reference proteome</keyword>
<dbReference type="InParanoid" id="L8G744"/>
<dbReference type="EMBL" id="GL573227">
    <property type="protein sequence ID" value="ELR08942.1"/>
    <property type="molecule type" value="Genomic_DNA"/>
</dbReference>
<evidence type="ECO:0000313" key="1">
    <source>
        <dbReference type="EMBL" id="ELR08942.1"/>
    </source>
</evidence>
<dbReference type="VEuPathDB" id="FungiDB:GMDG_03609"/>
<reference evidence="2" key="1">
    <citation type="submission" date="2010-09" db="EMBL/GenBank/DDBJ databases">
        <title>The genome sequence of Geomyces destructans 20631-21.</title>
        <authorList>
            <consortium name="The Broad Institute Genome Sequencing Platform"/>
            <person name="Cuomo C.A."/>
            <person name="Blehert D.S."/>
            <person name="Lorch J.M."/>
            <person name="Young S.K."/>
            <person name="Zeng Q."/>
            <person name="Gargeya S."/>
            <person name="Fitzgerald M."/>
            <person name="Haas B."/>
            <person name="Abouelleil A."/>
            <person name="Alvarado L."/>
            <person name="Arachchi H.M."/>
            <person name="Berlin A."/>
            <person name="Brown A."/>
            <person name="Chapman S.B."/>
            <person name="Chen Z."/>
            <person name="Dunbar C."/>
            <person name="Freedman E."/>
            <person name="Gearin G."/>
            <person name="Gellesch M."/>
            <person name="Goldberg J."/>
            <person name="Griggs A."/>
            <person name="Gujja S."/>
            <person name="Heiman D."/>
            <person name="Howarth C."/>
            <person name="Larson L."/>
            <person name="Lui A."/>
            <person name="MacDonald P.J.P."/>
            <person name="Montmayeur A."/>
            <person name="Murphy C."/>
            <person name="Neiman D."/>
            <person name="Pearson M."/>
            <person name="Priest M."/>
            <person name="Roberts A."/>
            <person name="Saif S."/>
            <person name="Shea T."/>
            <person name="Shenoy N."/>
            <person name="Sisk P."/>
            <person name="Stolte C."/>
            <person name="Sykes S."/>
            <person name="Wortman J."/>
            <person name="Nusbaum C."/>
            <person name="Birren B."/>
        </authorList>
    </citation>
    <scope>NUCLEOTIDE SEQUENCE [LARGE SCALE GENOMIC DNA]</scope>
    <source>
        <strain evidence="2">ATCC MYA-4855 / 20631-21</strain>
    </source>
</reference>
<dbReference type="HOGENOM" id="CLU_1826107_0_0_1"/>
<gene>
    <name evidence="1" type="ORF">GMDG_03609</name>
</gene>
<sequence>MTSTRDTQKIQFLCYSDITIKLVDGDKLENLQADILITMKRRRSEHDPKKNRTVRLHCLTDPQDGILCPIKMIIASAMRLGAVNGRTIEEVLEATRQRQDKTSNAVVVDKAAEIRQEITTIRERSLKAGFCAVVTPHDMRR</sequence>